<proteinExistence type="inferred from homology"/>
<feature type="transmembrane region" description="Helical" evidence="2">
    <location>
        <begin position="82"/>
        <end position="101"/>
    </location>
</feature>
<dbReference type="RefSeq" id="WP_068204142.1">
    <property type="nucleotide sequence ID" value="NZ_CP014209.1"/>
</dbReference>
<dbReference type="PANTHER" id="PTHR12715">
    <property type="entry name" value="TRANSPORTER, DRUG/METABOLITE EXPORTER FAMILY"/>
    <property type="match status" value="1"/>
</dbReference>
<feature type="transmembrane region" description="Helical" evidence="2">
    <location>
        <begin position="140"/>
        <end position="159"/>
    </location>
</feature>
<feature type="transmembrane region" description="Helical" evidence="2">
    <location>
        <begin position="38"/>
        <end position="61"/>
    </location>
</feature>
<comment type="similarity">
    <text evidence="1">Belongs to the EamA transporter family.</text>
</comment>
<protein>
    <submittedName>
        <fullName evidence="4">Putative inner membrane transporter yiJE</fullName>
    </submittedName>
</protein>
<sequence>MTTSGSSLRTVLAMTVTVVLWASAFVGIRAVGHEVGPGALTLGRIAVGSVALTVLLGVATLRRRATHGPHPEPTHPFPRGRLLAAVAVWGVAWFGLYNLVLNAAEQHLDAGTTALLVNIAPMLVAVLAGTLLGEGFPRRLVTGMAVALAGVVVIAVSTSSGRFDVVGVLLGLGAAVLYAGPATLQKRLLPHVDALTMTWLGCLAGTVAALPFLPALVDELATVGTSAMLGIVYLGVFPTAVAFTTWAYVLQRTSAGRTAAATYAVPPLTILLSWALLGEVPPVAALAGGVLALAGVAVATLPRRRHGTVLAPVPDAAVPAVERAA</sequence>
<dbReference type="KEGG" id="ido:I598_3247"/>
<feature type="domain" description="EamA" evidence="3">
    <location>
        <begin position="10"/>
        <end position="155"/>
    </location>
</feature>
<dbReference type="Pfam" id="PF00892">
    <property type="entry name" value="EamA"/>
    <property type="match status" value="2"/>
</dbReference>
<dbReference type="InterPro" id="IPR052756">
    <property type="entry name" value="Alkyne_AA_exporter"/>
</dbReference>
<keyword evidence="2" id="KW-0812">Transmembrane</keyword>
<evidence type="ECO:0000313" key="5">
    <source>
        <dbReference type="Proteomes" id="UP000076794"/>
    </source>
</evidence>
<feature type="transmembrane region" description="Helical" evidence="2">
    <location>
        <begin position="113"/>
        <end position="133"/>
    </location>
</feature>
<gene>
    <name evidence="4" type="primary">yijE</name>
    <name evidence="4" type="ORF">I598_3247</name>
</gene>
<dbReference type="OrthoDB" id="3744378at2"/>
<dbReference type="GO" id="GO:0016020">
    <property type="term" value="C:membrane"/>
    <property type="evidence" value="ECO:0007669"/>
    <property type="project" value="InterPro"/>
</dbReference>
<keyword evidence="5" id="KW-1185">Reference proteome</keyword>
<name>A0A168FYV4_9MICO</name>
<evidence type="ECO:0000313" key="4">
    <source>
        <dbReference type="EMBL" id="ANC32756.1"/>
    </source>
</evidence>
<dbReference type="EMBL" id="CP014209">
    <property type="protein sequence ID" value="ANC32756.1"/>
    <property type="molecule type" value="Genomic_DNA"/>
</dbReference>
<dbReference type="PATRIC" id="fig|1300344.3.peg.3267"/>
<feature type="transmembrane region" description="Helical" evidence="2">
    <location>
        <begin position="260"/>
        <end position="277"/>
    </location>
</feature>
<evidence type="ECO:0000256" key="1">
    <source>
        <dbReference type="ARBA" id="ARBA00007362"/>
    </source>
</evidence>
<reference evidence="4 5" key="1">
    <citation type="submission" date="2016-01" db="EMBL/GenBank/DDBJ databases">
        <title>Complete genome sequence of a soil Actinobacterium, Isoptericola dokdonensis DS-3.</title>
        <authorList>
            <person name="Kwon S.-K."/>
            <person name="Kim J.F."/>
        </authorList>
    </citation>
    <scope>NUCLEOTIDE SEQUENCE [LARGE SCALE GENOMIC DNA]</scope>
    <source>
        <strain evidence="4 5">DS-3</strain>
    </source>
</reference>
<keyword evidence="2" id="KW-0472">Membrane</keyword>
<evidence type="ECO:0000259" key="3">
    <source>
        <dbReference type="Pfam" id="PF00892"/>
    </source>
</evidence>
<feature type="transmembrane region" description="Helical" evidence="2">
    <location>
        <begin position="223"/>
        <end position="248"/>
    </location>
</feature>
<evidence type="ECO:0000256" key="2">
    <source>
        <dbReference type="SAM" id="Phobius"/>
    </source>
</evidence>
<dbReference type="InterPro" id="IPR000620">
    <property type="entry name" value="EamA_dom"/>
</dbReference>
<feature type="domain" description="EamA" evidence="3">
    <location>
        <begin position="167"/>
        <end position="300"/>
    </location>
</feature>
<dbReference type="SUPFAM" id="SSF103481">
    <property type="entry name" value="Multidrug resistance efflux transporter EmrE"/>
    <property type="match status" value="2"/>
</dbReference>
<accession>A0A168FYV4</accession>
<dbReference type="STRING" id="1300344.I598_3247"/>
<dbReference type="Proteomes" id="UP000076794">
    <property type="component" value="Chromosome"/>
</dbReference>
<organism evidence="4 5">
    <name type="scientific">Isoptericola dokdonensis DS-3</name>
    <dbReference type="NCBI Taxonomy" id="1300344"/>
    <lineage>
        <taxon>Bacteria</taxon>
        <taxon>Bacillati</taxon>
        <taxon>Actinomycetota</taxon>
        <taxon>Actinomycetes</taxon>
        <taxon>Micrococcales</taxon>
        <taxon>Promicromonosporaceae</taxon>
        <taxon>Isoptericola</taxon>
    </lineage>
</organism>
<dbReference type="PANTHER" id="PTHR12715:SF4">
    <property type="entry name" value="EAMA DOMAIN-CONTAINING PROTEIN"/>
    <property type="match status" value="1"/>
</dbReference>
<dbReference type="AlphaFoldDB" id="A0A168FYV4"/>
<feature type="transmembrane region" description="Helical" evidence="2">
    <location>
        <begin position="196"/>
        <end position="217"/>
    </location>
</feature>
<feature type="transmembrane region" description="Helical" evidence="2">
    <location>
        <begin position="165"/>
        <end position="184"/>
    </location>
</feature>
<dbReference type="InterPro" id="IPR037185">
    <property type="entry name" value="EmrE-like"/>
</dbReference>
<keyword evidence="2" id="KW-1133">Transmembrane helix</keyword>
<feature type="transmembrane region" description="Helical" evidence="2">
    <location>
        <begin position="12"/>
        <end position="32"/>
    </location>
</feature>
<feature type="transmembrane region" description="Helical" evidence="2">
    <location>
        <begin position="283"/>
        <end position="301"/>
    </location>
</feature>